<dbReference type="AlphaFoldDB" id="X1G643"/>
<proteinExistence type="predicted"/>
<sequence>MEEKQQSSAMNELVECATGLLNWNHQKPSASTRRRVKDGKMEADAQTAA</sequence>
<protein>
    <submittedName>
        <fullName evidence="2">Uncharacterized protein</fullName>
    </submittedName>
</protein>
<dbReference type="EMBL" id="BARU01011031">
    <property type="protein sequence ID" value="GAH40325.1"/>
    <property type="molecule type" value="Genomic_DNA"/>
</dbReference>
<name>X1G643_9ZZZZ</name>
<feature type="region of interest" description="Disordered" evidence="1">
    <location>
        <begin position="25"/>
        <end position="49"/>
    </location>
</feature>
<reference evidence="2" key="1">
    <citation type="journal article" date="2014" name="Front. Microbiol.">
        <title>High frequency of phylogenetically diverse reductive dehalogenase-homologous genes in deep subseafloor sedimentary metagenomes.</title>
        <authorList>
            <person name="Kawai M."/>
            <person name="Futagami T."/>
            <person name="Toyoda A."/>
            <person name="Takaki Y."/>
            <person name="Nishi S."/>
            <person name="Hori S."/>
            <person name="Arai W."/>
            <person name="Tsubouchi T."/>
            <person name="Morono Y."/>
            <person name="Uchiyama I."/>
            <person name="Ito T."/>
            <person name="Fujiyama A."/>
            <person name="Inagaki F."/>
            <person name="Takami H."/>
        </authorList>
    </citation>
    <scope>NUCLEOTIDE SEQUENCE</scope>
    <source>
        <strain evidence="2">Expedition CK06-06</strain>
    </source>
</reference>
<comment type="caution">
    <text evidence="2">The sequence shown here is derived from an EMBL/GenBank/DDBJ whole genome shotgun (WGS) entry which is preliminary data.</text>
</comment>
<evidence type="ECO:0000256" key="1">
    <source>
        <dbReference type="SAM" id="MobiDB-lite"/>
    </source>
</evidence>
<gene>
    <name evidence="2" type="ORF">S03H2_20834</name>
</gene>
<organism evidence="2">
    <name type="scientific">marine sediment metagenome</name>
    <dbReference type="NCBI Taxonomy" id="412755"/>
    <lineage>
        <taxon>unclassified sequences</taxon>
        <taxon>metagenomes</taxon>
        <taxon>ecological metagenomes</taxon>
    </lineage>
</organism>
<evidence type="ECO:0000313" key="2">
    <source>
        <dbReference type="EMBL" id="GAH40325.1"/>
    </source>
</evidence>
<accession>X1G643</accession>